<dbReference type="InterPro" id="IPR010921">
    <property type="entry name" value="Trp_repressor/repl_initiator"/>
</dbReference>
<evidence type="ECO:0000313" key="2">
    <source>
        <dbReference type="EMBL" id="KAF1759138.1"/>
    </source>
</evidence>
<dbReference type="Pfam" id="PF09607">
    <property type="entry name" value="BrkDBD"/>
    <property type="match status" value="1"/>
</dbReference>
<dbReference type="CTD" id="78776111"/>
<dbReference type="RefSeq" id="XP_053585770.1">
    <property type="nucleotide sequence ID" value="XM_053730998.1"/>
</dbReference>
<dbReference type="GeneID" id="78776111"/>
<evidence type="ECO:0000313" key="3">
    <source>
        <dbReference type="Proteomes" id="UP000483820"/>
    </source>
</evidence>
<gene>
    <name evidence="2" type="ORF">GCK72_015599</name>
</gene>
<evidence type="ECO:0000259" key="1">
    <source>
        <dbReference type="Pfam" id="PF09607"/>
    </source>
</evidence>
<protein>
    <recommendedName>
        <fullName evidence="1">Brinker DNA-binding domain-containing protein</fullName>
    </recommendedName>
</protein>
<reference evidence="2 3" key="1">
    <citation type="submission" date="2019-12" db="EMBL/GenBank/DDBJ databases">
        <title>Chromosome-level assembly of the Caenorhabditis remanei genome.</title>
        <authorList>
            <person name="Teterina A.A."/>
            <person name="Willis J.H."/>
            <person name="Phillips P.C."/>
        </authorList>
    </citation>
    <scope>NUCLEOTIDE SEQUENCE [LARGE SCALE GENOMIC DNA]</scope>
    <source>
        <strain evidence="2 3">PX506</strain>
        <tissue evidence="2">Whole organism</tissue>
    </source>
</reference>
<accession>A0A6A5GUI2</accession>
<dbReference type="GO" id="GO:0043565">
    <property type="term" value="F:sequence-specific DNA binding"/>
    <property type="evidence" value="ECO:0007669"/>
    <property type="project" value="InterPro"/>
</dbReference>
<dbReference type="Gene3D" id="1.10.10.60">
    <property type="entry name" value="Homeodomain-like"/>
    <property type="match status" value="1"/>
</dbReference>
<feature type="domain" description="Brinker DNA-binding" evidence="1">
    <location>
        <begin position="19"/>
        <end position="67"/>
    </location>
</feature>
<comment type="caution">
    <text evidence="2">The sequence shown here is derived from an EMBL/GenBank/DDBJ whole genome shotgun (WGS) entry which is preliminary data.</text>
</comment>
<proteinExistence type="predicted"/>
<dbReference type="KEGG" id="crq:GCK72_015599"/>
<dbReference type="AlphaFoldDB" id="A0A6A5GUI2"/>
<dbReference type="Proteomes" id="UP000483820">
    <property type="component" value="Chromosome IV"/>
</dbReference>
<name>A0A6A5GUI2_CAERE</name>
<dbReference type="InterPro" id="IPR018586">
    <property type="entry name" value="Brinker_DNA-bd"/>
</dbReference>
<dbReference type="SUPFAM" id="SSF48295">
    <property type="entry name" value="TrpR-like"/>
    <property type="match status" value="1"/>
</dbReference>
<dbReference type="EMBL" id="WUAV01000004">
    <property type="protein sequence ID" value="KAF1759138.1"/>
    <property type="molecule type" value="Genomic_DNA"/>
</dbReference>
<organism evidence="2 3">
    <name type="scientific">Caenorhabditis remanei</name>
    <name type="common">Caenorhabditis vulgaris</name>
    <dbReference type="NCBI Taxonomy" id="31234"/>
    <lineage>
        <taxon>Eukaryota</taxon>
        <taxon>Metazoa</taxon>
        <taxon>Ecdysozoa</taxon>
        <taxon>Nematoda</taxon>
        <taxon>Chromadorea</taxon>
        <taxon>Rhabditida</taxon>
        <taxon>Rhabditina</taxon>
        <taxon>Rhabditomorpha</taxon>
        <taxon>Rhabditoidea</taxon>
        <taxon>Rhabditidae</taxon>
        <taxon>Peloderinae</taxon>
        <taxon>Caenorhabditis</taxon>
    </lineage>
</organism>
<sequence length="124" mass="14544">MTDTSAVEVPKDSLFRKRRLNFTLDFKKEAVQFAIKTNNVKAAERFSVSRQCIQNWKEQQAELESAVEKDGAKRRRLNGAGRHVKDADFDENLSAWVREKRAKKLRVTRRMIQQRARECSDFKV</sequence>